<dbReference type="InterPro" id="IPR045853">
    <property type="entry name" value="Pep_chain_release_fac_I_sf"/>
</dbReference>
<dbReference type="OrthoDB" id="2019491at2759"/>
<dbReference type="GO" id="GO:0005739">
    <property type="term" value="C:mitochondrion"/>
    <property type="evidence" value="ECO:0007669"/>
    <property type="project" value="GOC"/>
</dbReference>
<keyword evidence="8" id="KW-1185">Reference proteome</keyword>
<feature type="compositionally biased region" description="Basic and acidic residues" evidence="5">
    <location>
        <begin position="256"/>
        <end position="270"/>
    </location>
</feature>
<evidence type="ECO:0000256" key="5">
    <source>
        <dbReference type="SAM" id="MobiDB-lite"/>
    </source>
</evidence>
<evidence type="ECO:0000256" key="1">
    <source>
        <dbReference type="ARBA" id="ARBA00010835"/>
    </source>
</evidence>
<evidence type="ECO:0000313" key="7">
    <source>
        <dbReference type="EMBL" id="CAI2183304.1"/>
    </source>
</evidence>
<feature type="compositionally biased region" description="Basic and acidic residues" evidence="5">
    <location>
        <begin position="362"/>
        <end position="383"/>
    </location>
</feature>
<proteinExistence type="inferred from homology"/>
<accession>A0A9W4WSD9</accession>
<keyword evidence="2" id="KW-0488">Methylation</keyword>
<dbReference type="PANTHER" id="PTHR43804:SF7">
    <property type="entry name" value="LD18447P"/>
    <property type="match status" value="1"/>
</dbReference>
<reference evidence="7" key="1">
    <citation type="submission" date="2022-08" db="EMBL/GenBank/DDBJ databases">
        <authorList>
            <person name="Kallberg Y."/>
            <person name="Tangrot J."/>
            <person name="Rosling A."/>
        </authorList>
    </citation>
    <scope>NUCLEOTIDE SEQUENCE</scope>
    <source>
        <strain evidence="7">Wild A</strain>
    </source>
</reference>
<protein>
    <submittedName>
        <fullName evidence="7">1151_t:CDS:1</fullName>
    </submittedName>
</protein>
<dbReference type="SUPFAM" id="SSF75620">
    <property type="entry name" value="Release factor"/>
    <property type="match status" value="1"/>
</dbReference>
<evidence type="ECO:0000256" key="4">
    <source>
        <dbReference type="SAM" id="Coils"/>
    </source>
</evidence>
<sequence length="825" mass="94698">MDAKREIILAIKNFQKQVEDKLLSGRASKKIVVFNKRVENAISKLSSEVRDFQEEGQMTLLREKLEKSVKQVEGMIKVSKHNFSSENSSLNPKAKKELENLFFANTIRDFSFDPESVLVKNKTEEIFQKVEKFNKKKANRKQFKSKFFDNKSEILSFNEETGMDSGDFNAAFFDSRPLLSEGELDEDIEEITSTVRNDVKKFKKVGQNKPETEKNNNKKPLSEIEGWNSLSPHDRNKFSADYESGSKDFEKIKLEIERQRKGEKVKEKTNNENSKNKPSTPPKQKNKEKTTAGRQQKLSQKKNKVITEINSALNQEPQLTNSELSPEYQNWESQINQITDIQQITHLQDRILADIKAHLEEQETEKGYNDNKEEIENLKKEKATNNPQEYGEEAKKRIADKLKSCGVNEEELSNENQQVLKKLRNDEINDPDRLVAAETEIKQNIYQVAAEKKIVDLTTRVNKILQAKDKSQLATLKKELLQFISSSNIYYTSHKKEVKSLLAKLENYSTNNQQSNNSKKKSLLLISKIEYEKLDQEQKEYQDLNRELNKEEQNLLLTEIKSLENKKAELINQIKEQIIGEEGDSQSILMEIRPGPGGDEAGLFVRDLYRMYEKFAGKKGWKVEMVEGKVGAIGNFDFVSFFVRGKGVFKHLKNEVGVHRVQRIPVTAKGGEIHTSTATVVVLPEPQDIVLNIRSQDLKVETYSSGGPGGQHANRTASAVRITHLPTKIIATSQDGRDQRVNRERALLVLKTRLLEKLQAEKEKEVGNLRSFAIGTAERSENFRTYNFQKNRVTDKRLGIKLENKLEFVIEGGLEEICQRSIDYE</sequence>
<dbReference type="EMBL" id="CAMKVN010002988">
    <property type="protein sequence ID" value="CAI2183304.1"/>
    <property type="molecule type" value="Genomic_DNA"/>
</dbReference>
<keyword evidence="3" id="KW-0648">Protein biosynthesis</keyword>
<feature type="compositionally biased region" description="Basic and acidic residues" evidence="5">
    <location>
        <begin position="232"/>
        <end position="242"/>
    </location>
</feature>
<dbReference type="InterPro" id="IPR050057">
    <property type="entry name" value="Prokaryotic/Mito_RF"/>
</dbReference>
<dbReference type="GO" id="GO:0003747">
    <property type="term" value="F:translation release factor activity"/>
    <property type="evidence" value="ECO:0007669"/>
    <property type="project" value="InterPro"/>
</dbReference>
<feature type="region of interest" description="Disordered" evidence="5">
    <location>
        <begin position="202"/>
        <end position="242"/>
    </location>
</feature>
<feature type="non-terminal residue" evidence="7">
    <location>
        <position position="825"/>
    </location>
</feature>
<dbReference type="Pfam" id="PF03462">
    <property type="entry name" value="PCRF"/>
    <property type="match status" value="1"/>
</dbReference>
<dbReference type="Proteomes" id="UP001153678">
    <property type="component" value="Unassembled WGS sequence"/>
</dbReference>
<feature type="region of interest" description="Disordered" evidence="5">
    <location>
        <begin position="362"/>
        <end position="391"/>
    </location>
</feature>
<evidence type="ECO:0000313" key="8">
    <source>
        <dbReference type="Proteomes" id="UP001153678"/>
    </source>
</evidence>
<dbReference type="SMART" id="SM00937">
    <property type="entry name" value="PCRF"/>
    <property type="match status" value="1"/>
</dbReference>
<feature type="compositionally biased region" description="Basic and acidic residues" evidence="5">
    <location>
        <begin position="210"/>
        <end position="222"/>
    </location>
</feature>
<dbReference type="PANTHER" id="PTHR43804">
    <property type="entry name" value="LD18447P"/>
    <property type="match status" value="1"/>
</dbReference>
<feature type="domain" description="Peptide chain release factor" evidence="6">
    <location>
        <begin position="547"/>
        <end position="655"/>
    </location>
</feature>
<organism evidence="7 8">
    <name type="scientific">Funneliformis geosporum</name>
    <dbReference type="NCBI Taxonomy" id="1117311"/>
    <lineage>
        <taxon>Eukaryota</taxon>
        <taxon>Fungi</taxon>
        <taxon>Fungi incertae sedis</taxon>
        <taxon>Mucoromycota</taxon>
        <taxon>Glomeromycotina</taxon>
        <taxon>Glomeromycetes</taxon>
        <taxon>Glomerales</taxon>
        <taxon>Glomeraceae</taxon>
        <taxon>Funneliformis</taxon>
    </lineage>
</organism>
<name>A0A9W4WSD9_9GLOM</name>
<comment type="similarity">
    <text evidence="1">Belongs to the prokaryotic/mitochondrial release factor family.</text>
</comment>
<dbReference type="InterPro" id="IPR000352">
    <property type="entry name" value="Pep_chain_release_fac_I"/>
</dbReference>
<keyword evidence="4" id="KW-0175">Coiled coil</keyword>
<gene>
    <name evidence="7" type="ORF">FWILDA_LOCUS11013</name>
</gene>
<dbReference type="GO" id="GO:0032543">
    <property type="term" value="P:mitochondrial translation"/>
    <property type="evidence" value="ECO:0007669"/>
    <property type="project" value="UniProtKB-ARBA"/>
</dbReference>
<dbReference type="Gene3D" id="3.30.70.1660">
    <property type="match status" value="1"/>
</dbReference>
<dbReference type="AlphaFoldDB" id="A0A9W4WSD9"/>
<evidence type="ECO:0000256" key="3">
    <source>
        <dbReference type="ARBA" id="ARBA00022917"/>
    </source>
</evidence>
<comment type="caution">
    <text evidence="7">The sequence shown here is derived from an EMBL/GenBank/DDBJ whole genome shotgun (WGS) entry which is preliminary data.</text>
</comment>
<feature type="region of interest" description="Disordered" evidence="5">
    <location>
        <begin position="256"/>
        <end position="303"/>
    </location>
</feature>
<evidence type="ECO:0000256" key="2">
    <source>
        <dbReference type="ARBA" id="ARBA00022481"/>
    </source>
</evidence>
<evidence type="ECO:0000259" key="6">
    <source>
        <dbReference type="SMART" id="SM00937"/>
    </source>
</evidence>
<dbReference type="Gene3D" id="3.30.160.20">
    <property type="match status" value="1"/>
</dbReference>
<feature type="coiled-coil region" evidence="4">
    <location>
        <begin position="491"/>
        <end position="580"/>
    </location>
</feature>
<dbReference type="Pfam" id="PF00472">
    <property type="entry name" value="RF-1"/>
    <property type="match status" value="1"/>
</dbReference>
<dbReference type="InterPro" id="IPR005139">
    <property type="entry name" value="PCRF"/>
</dbReference>